<gene>
    <name evidence="2" type="ORF">DDE20_11430</name>
</gene>
<dbReference type="AlphaFoldDB" id="A0A2T8HTK6"/>
<sequence>MEYSLARSLWSGPLSAPQAPAQDLAARIAQGLDYPEALAALQALARHGLPLDPALTRALAQWDWSIDLAQVAMQATVSARVDPEPALAELQRRVEAQGRRFGVLAWALWGLGRCEQARAVLADLDPQSDSYDADRLARAELAILSGEAPEPLALPGALRLSLLHLWRNRGARALTQRYQTLHFGFSAHPPLWAWLIDVFITERDFTHARHAVERLRAAHPEGHAEVVAQRIRLAIEQNDPATARRLLTKHLPADTPWTWSERQHLQHLRCLLLEAAQAPIPDYAAAYQHACAAQRLYPENAALRGLWLTLREICEDWDGLAAELMSDNRFAPDRAAILARIGRPDAALRLTEIPPPLPPDTALRLRLSRTQWHMRCGALEAAAAELDPMPQDWPLRADHAYWAAEIALAKRDTKAARRALSPALSRHPTRLGLILSAARMEYFAGEFAAAQDHLQRFHELKTIELGTPPKDDLRDMIVRDAAEAQTEGRAATNSPGLAARHFALTPPDFIPPQQTQVVPRQLWHYWEGPRSSGVSRGIETWAQLHQGFAQRVFDAQSAAAWLEQNAPDLAPVFARLSQPALRADLFRVALIAQEGGVFADLDEFPRAPVTPWLADARAVMVIEEGHGTIANNFLATLPALPLFTRLTARIANRLTKTQTPYAWWDSGPAQLTLEVFAAQQSETERAGLRFLTQAAYEQRISTNLPFVHKRSPDHWR</sequence>
<dbReference type="InterPro" id="IPR051706">
    <property type="entry name" value="Glycosyltransferase_domain"/>
</dbReference>
<evidence type="ECO:0000256" key="1">
    <source>
        <dbReference type="ARBA" id="ARBA00022679"/>
    </source>
</evidence>
<evidence type="ECO:0000313" key="3">
    <source>
        <dbReference type="Proteomes" id="UP000245911"/>
    </source>
</evidence>
<dbReference type="SUPFAM" id="SSF53448">
    <property type="entry name" value="Nucleotide-diphospho-sugar transferases"/>
    <property type="match status" value="1"/>
</dbReference>
<dbReference type="GO" id="GO:0000030">
    <property type="term" value="F:mannosyltransferase activity"/>
    <property type="evidence" value="ECO:0007669"/>
    <property type="project" value="TreeGrafter"/>
</dbReference>
<evidence type="ECO:0008006" key="4">
    <source>
        <dbReference type="Google" id="ProtNLM"/>
    </source>
</evidence>
<dbReference type="GO" id="GO:0051999">
    <property type="term" value="P:mannosyl-inositol phosphorylceramide biosynthetic process"/>
    <property type="evidence" value="ECO:0007669"/>
    <property type="project" value="TreeGrafter"/>
</dbReference>
<evidence type="ECO:0000313" key="2">
    <source>
        <dbReference type="EMBL" id="PVH28779.1"/>
    </source>
</evidence>
<organism evidence="2 3">
    <name type="scientific">Pararhodobacter oceanensis</name>
    <dbReference type="NCBI Taxonomy" id="2172121"/>
    <lineage>
        <taxon>Bacteria</taxon>
        <taxon>Pseudomonadati</taxon>
        <taxon>Pseudomonadota</taxon>
        <taxon>Alphaproteobacteria</taxon>
        <taxon>Rhodobacterales</taxon>
        <taxon>Paracoccaceae</taxon>
        <taxon>Pararhodobacter</taxon>
    </lineage>
</organism>
<keyword evidence="3" id="KW-1185">Reference proteome</keyword>
<dbReference type="OrthoDB" id="146908at2"/>
<dbReference type="Pfam" id="PF04488">
    <property type="entry name" value="Gly_transf_sug"/>
    <property type="match status" value="1"/>
</dbReference>
<dbReference type="EMBL" id="QDKM01000004">
    <property type="protein sequence ID" value="PVH28779.1"/>
    <property type="molecule type" value="Genomic_DNA"/>
</dbReference>
<comment type="caution">
    <text evidence="2">The sequence shown here is derived from an EMBL/GenBank/DDBJ whole genome shotgun (WGS) entry which is preliminary data.</text>
</comment>
<dbReference type="InterPro" id="IPR011990">
    <property type="entry name" value="TPR-like_helical_dom_sf"/>
</dbReference>
<dbReference type="GO" id="GO:0016020">
    <property type="term" value="C:membrane"/>
    <property type="evidence" value="ECO:0007669"/>
    <property type="project" value="GOC"/>
</dbReference>
<protein>
    <recommendedName>
        <fullName evidence="4">Glycosyl transferase</fullName>
    </recommendedName>
</protein>
<dbReference type="PANTHER" id="PTHR32385:SF15">
    <property type="entry name" value="INOSITOL PHOSPHOCERAMIDE MANNOSYLTRANSFERASE 1"/>
    <property type="match status" value="1"/>
</dbReference>
<proteinExistence type="predicted"/>
<dbReference type="InterPro" id="IPR007577">
    <property type="entry name" value="GlycoTrfase_DXD_sugar-bd_CS"/>
</dbReference>
<accession>A0A2T8HTK6</accession>
<dbReference type="Gene3D" id="3.90.550.20">
    <property type="match status" value="1"/>
</dbReference>
<name>A0A2T8HTK6_9RHOB</name>
<dbReference type="Proteomes" id="UP000245911">
    <property type="component" value="Unassembled WGS sequence"/>
</dbReference>
<keyword evidence="1" id="KW-0808">Transferase</keyword>
<dbReference type="PANTHER" id="PTHR32385">
    <property type="entry name" value="MANNOSYL PHOSPHORYLINOSITOL CERAMIDE SYNTHASE"/>
    <property type="match status" value="1"/>
</dbReference>
<dbReference type="SUPFAM" id="SSF48452">
    <property type="entry name" value="TPR-like"/>
    <property type="match status" value="1"/>
</dbReference>
<dbReference type="InterPro" id="IPR029044">
    <property type="entry name" value="Nucleotide-diphossugar_trans"/>
</dbReference>
<reference evidence="2 3" key="1">
    <citation type="submission" date="2018-04" db="EMBL/GenBank/DDBJ databases">
        <title>Pararhodobacter oceanense sp. nov., isolated from marine intertidal sediment.</title>
        <authorList>
            <person name="Wang X.-L."/>
            <person name="Du Z.-J."/>
        </authorList>
    </citation>
    <scope>NUCLEOTIDE SEQUENCE [LARGE SCALE GENOMIC DNA]</scope>
    <source>
        <strain evidence="2 3">AM505</strain>
    </source>
</reference>
<dbReference type="RefSeq" id="WP_116558621.1">
    <property type="nucleotide sequence ID" value="NZ_QDKM01000004.1"/>
</dbReference>